<dbReference type="WBParaSite" id="GPUH_0000222001-mRNA-1">
    <property type="protein sequence ID" value="GPUH_0000222001-mRNA-1"/>
    <property type="gene ID" value="GPUH_0000222001"/>
</dbReference>
<accession>A0A183D0H4</accession>
<dbReference type="Proteomes" id="UP000271098">
    <property type="component" value="Unassembled WGS sequence"/>
</dbReference>
<evidence type="ECO:0000313" key="8">
    <source>
        <dbReference type="WBParaSite" id="GPUH_0000222001-mRNA-1"/>
    </source>
</evidence>
<evidence type="ECO:0000256" key="4">
    <source>
        <dbReference type="SAM" id="Phobius"/>
    </source>
</evidence>
<dbReference type="GO" id="GO:0031902">
    <property type="term" value="C:late endosome membrane"/>
    <property type="evidence" value="ECO:0007669"/>
    <property type="project" value="TreeGrafter"/>
</dbReference>
<feature type="transmembrane region" description="Helical" evidence="4">
    <location>
        <begin position="72"/>
        <end position="94"/>
    </location>
</feature>
<feature type="transmembrane region" description="Helical" evidence="4">
    <location>
        <begin position="26"/>
        <end position="52"/>
    </location>
</feature>
<dbReference type="PANTHER" id="PTHR46121:SF4">
    <property type="entry name" value="STEROIDOGENIC ACUTE REGULATORY PROTEIN-LIKE"/>
    <property type="match status" value="1"/>
</dbReference>
<dbReference type="InterPro" id="IPR019498">
    <property type="entry name" value="MENTAL"/>
</dbReference>
<keyword evidence="3 4" id="KW-0472">Membrane</keyword>
<protein>
    <submittedName>
        <fullName evidence="8">MENTAL domain-containing protein</fullName>
    </submittedName>
</protein>
<dbReference type="GO" id="GO:0005765">
    <property type="term" value="C:lysosomal membrane"/>
    <property type="evidence" value="ECO:0007669"/>
    <property type="project" value="TreeGrafter"/>
</dbReference>
<evidence type="ECO:0000256" key="2">
    <source>
        <dbReference type="ARBA" id="ARBA00022692"/>
    </source>
</evidence>
<feature type="transmembrane region" description="Helical" evidence="4">
    <location>
        <begin position="231"/>
        <end position="250"/>
    </location>
</feature>
<organism evidence="8">
    <name type="scientific">Gongylonema pulchrum</name>
    <dbReference type="NCBI Taxonomy" id="637853"/>
    <lineage>
        <taxon>Eukaryota</taxon>
        <taxon>Metazoa</taxon>
        <taxon>Ecdysozoa</taxon>
        <taxon>Nematoda</taxon>
        <taxon>Chromadorea</taxon>
        <taxon>Rhabditida</taxon>
        <taxon>Spirurina</taxon>
        <taxon>Spiruromorpha</taxon>
        <taxon>Spiruroidea</taxon>
        <taxon>Gongylonematidae</taxon>
        <taxon>Gongylonema</taxon>
    </lineage>
</organism>
<dbReference type="Pfam" id="PF10457">
    <property type="entry name" value="MENTAL"/>
    <property type="match status" value="1"/>
</dbReference>
<proteinExistence type="predicted"/>
<evidence type="ECO:0000313" key="7">
    <source>
        <dbReference type="Proteomes" id="UP000271098"/>
    </source>
</evidence>
<dbReference type="OrthoDB" id="5912992at2759"/>
<evidence type="ECO:0000256" key="1">
    <source>
        <dbReference type="ARBA" id="ARBA00004141"/>
    </source>
</evidence>
<dbReference type="InterPro" id="IPR051869">
    <property type="entry name" value="STARD3"/>
</dbReference>
<keyword evidence="2 4" id="KW-0812">Transmembrane</keyword>
<dbReference type="GO" id="GO:0099044">
    <property type="term" value="P:vesicle tethering to endoplasmic reticulum"/>
    <property type="evidence" value="ECO:0007669"/>
    <property type="project" value="TreeGrafter"/>
</dbReference>
<gene>
    <name evidence="6" type="ORF">GPUH_LOCUS2217</name>
</gene>
<keyword evidence="4" id="KW-1133">Transmembrane helix</keyword>
<sequence>MMLQVTKGSNWPVVFFREIDILQPDFMMISLFDVVVIALCRMCILMFFYAFLLTEHWLPVAVTTITTTLYLVAKYMVFLSSFVVAWFEMWLVPFHVLPSERRQMIIPVENLSTLVSARNEQTDEEFRSAMEYSSAEYVDAVDRAEWKAKELLSQTGSWKILSRGSPEIRMLEGKRTYYIRDEIACSPKCLFKAVWKDNTLWNKHVAEFRVTYICFDAFFPFVQCKNAYRRAAVCVCVSVSVCLSVLTFHLETHKSYKA</sequence>
<evidence type="ECO:0000313" key="6">
    <source>
        <dbReference type="EMBL" id="VDK32845.1"/>
    </source>
</evidence>
<dbReference type="PANTHER" id="PTHR46121">
    <property type="entry name" value="STEROIDOGENIC ACUTE REGULATORY PROTEIN-LIKE"/>
    <property type="match status" value="1"/>
</dbReference>
<reference evidence="8" key="1">
    <citation type="submission" date="2016-06" db="UniProtKB">
        <authorList>
            <consortium name="WormBaseParasite"/>
        </authorList>
    </citation>
    <scope>IDENTIFICATION</scope>
</reference>
<dbReference type="EMBL" id="UYRT01003185">
    <property type="protein sequence ID" value="VDK32845.1"/>
    <property type="molecule type" value="Genomic_DNA"/>
</dbReference>
<reference evidence="6 7" key="2">
    <citation type="submission" date="2018-11" db="EMBL/GenBank/DDBJ databases">
        <authorList>
            <consortium name="Pathogen Informatics"/>
        </authorList>
    </citation>
    <scope>NUCLEOTIDE SEQUENCE [LARGE SCALE GENOMIC DNA]</scope>
</reference>
<keyword evidence="7" id="KW-1185">Reference proteome</keyword>
<dbReference type="GO" id="GO:0005789">
    <property type="term" value="C:endoplasmic reticulum membrane"/>
    <property type="evidence" value="ECO:0007669"/>
    <property type="project" value="TreeGrafter"/>
</dbReference>
<dbReference type="GO" id="GO:0140284">
    <property type="term" value="C:endoplasmic reticulum-endosome membrane contact site"/>
    <property type="evidence" value="ECO:0007669"/>
    <property type="project" value="TreeGrafter"/>
</dbReference>
<dbReference type="AlphaFoldDB" id="A0A183D0H4"/>
<comment type="subcellular location">
    <subcellularLocation>
        <location evidence="1">Membrane</location>
        <topology evidence="1">Multi-pass membrane protein</topology>
    </subcellularLocation>
</comment>
<evidence type="ECO:0000256" key="3">
    <source>
        <dbReference type="ARBA" id="ARBA00023136"/>
    </source>
</evidence>
<feature type="domain" description="MENTAL" evidence="5">
    <location>
        <begin position="5"/>
        <end position="112"/>
    </location>
</feature>
<evidence type="ECO:0000259" key="5">
    <source>
        <dbReference type="Pfam" id="PF10457"/>
    </source>
</evidence>
<name>A0A183D0H4_9BILA</name>